<dbReference type="SUPFAM" id="SSF53659">
    <property type="entry name" value="Isocitrate/Isopropylmalate dehydrogenase-like"/>
    <property type="match status" value="1"/>
</dbReference>
<evidence type="ECO:0000313" key="7">
    <source>
        <dbReference type="Proteomes" id="UP001652442"/>
    </source>
</evidence>
<keyword evidence="4 6" id="KW-0012">Acyltransferase</keyword>
<keyword evidence="3" id="KW-0808">Transferase</keyword>
<dbReference type="GO" id="GO:0016746">
    <property type="term" value="F:acyltransferase activity"/>
    <property type="evidence" value="ECO:0007669"/>
    <property type="project" value="UniProtKB-KW"/>
</dbReference>
<organism evidence="6 7">
    <name type="scientific">Brotonthovivens ammoniilytica</name>
    <dbReference type="NCBI Taxonomy" id="2981725"/>
    <lineage>
        <taxon>Bacteria</taxon>
        <taxon>Bacillati</taxon>
        <taxon>Bacillota</taxon>
        <taxon>Clostridia</taxon>
        <taxon>Lachnospirales</taxon>
        <taxon>Lachnospiraceae</taxon>
        <taxon>Brotonthovivens</taxon>
    </lineage>
</organism>
<dbReference type="Gene3D" id="3.40.50.10950">
    <property type="match status" value="1"/>
</dbReference>
<evidence type="ECO:0000256" key="3">
    <source>
        <dbReference type="ARBA" id="ARBA00022679"/>
    </source>
</evidence>
<comment type="catalytic activity">
    <reaction evidence="1">
        <text>acetyl-CoA + phosphate = acetyl phosphate + CoA</text>
        <dbReference type="Rhea" id="RHEA:19521"/>
        <dbReference type="ChEBI" id="CHEBI:22191"/>
        <dbReference type="ChEBI" id="CHEBI:43474"/>
        <dbReference type="ChEBI" id="CHEBI:57287"/>
        <dbReference type="ChEBI" id="CHEBI:57288"/>
        <dbReference type="EC" id="2.3.1.8"/>
    </reaction>
</comment>
<dbReference type="RefSeq" id="WP_158423730.1">
    <property type="nucleotide sequence ID" value="NZ_JAOQJQ010000001.1"/>
</dbReference>
<sequence length="332" mass="35667">MNLMDKIYKKAKEKPLRVAFPETEEEKILLAAAECEQKGYCIPVLVGKKEEVLEHAAGFGINISDMEIADSSDEAWLDGVIAEYVKINSIFSAKSMKRKSKDAMNVALMLQALGMVDVTFAGMAHTTGDVVLGAQTFIGMQEGITTPSSIGIGDFPDYTTSEGNLLIFGDSAVCQNPSSEDLASIAISTCETAKNLLGWEPRCALLSFSTDGSAQGELVDKVLEAKRIANEQRPDLKIDGEFQFDAAVVPETAAKKVKRASEVAGKANIVIWPDLNVGNIGVKLMQQFGKADAYGPCLQGFKKIVCDCSRNAPVSEIVGNVAISVVRAQAYL</sequence>
<dbReference type="InterPro" id="IPR050500">
    <property type="entry name" value="Phos_Acetyltrans/Butyryltrans"/>
</dbReference>
<evidence type="ECO:0000256" key="4">
    <source>
        <dbReference type="ARBA" id="ARBA00023315"/>
    </source>
</evidence>
<name>A0ABT2TF92_9FIRM</name>
<keyword evidence="7" id="KW-1185">Reference proteome</keyword>
<comment type="caution">
    <text evidence="6">The sequence shown here is derived from an EMBL/GenBank/DDBJ whole genome shotgun (WGS) entry which is preliminary data.</text>
</comment>
<dbReference type="InterPro" id="IPR042113">
    <property type="entry name" value="P_AcTrfase_dom1"/>
</dbReference>
<dbReference type="Proteomes" id="UP001652442">
    <property type="component" value="Unassembled WGS sequence"/>
</dbReference>
<dbReference type="InterPro" id="IPR002505">
    <property type="entry name" value="PTA_PTB"/>
</dbReference>
<reference evidence="6 7" key="1">
    <citation type="journal article" date="2021" name="ISME Commun">
        <title>Automated analysis of genomic sequences facilitates high-throughput and comprehensive description of bacteria.</title>
        <authorList>
            <person name="Hitch T.C.A."/>
        </authorList>
    </citation>
    <scope>NUCLEOTIDE SEQUENCE [LARGE SCALE GENOMIC DNA]</scope>
    <source>
        <strain evidence="6 7">Sanger_109</strain>
    </source>
</reference>
<protein>
    <submittedName>
        <fullName evidence="6">Phosphate acyltransferase</fullName>
    </submittedName>
</protein>
<proteinExistence type="inferred from homology"/>
<evidence type="ECO:0000256" key="1">
    <source>
        <dbReference type="ARBA" id="ARBA00000705"/>
    </source>
</evidence>
<dbReference type="PIRSF" id="PIRSF000428">
    <property type="entry name" value="P_Ac_trans"/>
    <property type="match status" value="1"/>
</dbReference>
<dbReference type="Pfam" id="PF01515">
    <property type="entry name" value="PTA_PTB"/>
    <property type="match status" value="1"/>
</dbReference>
<dbReference type="PANTHER" id="PTHR43356:SF3">
    <property type="entry name" value="PHOSPHATE ACETYLTRANSFERASE"/>
    <property type="match status" value="1"/>
</dbReference>
<evidence type="ECO:0000313" key="6">
    <source>
        <dbReference type="EMBL" id="MCU6760849.1"/>
    </source>
</evidence>
<dbReference type="EMBL" id="JAOQJQ010000001">
    <property type="protein sequence ID" value="MCU6760849.1"/>
    <property type="molecule type" value="Genomic_DNA"/>
</dbReference>
<evidence type="ECO:0000256" key="2">
    <source>
        <dbReference type="ARBA" id="ARBA00005656"/>
    </source>
</evidence>
<dbReference type="InterPro" id="IPR012147">
    <property type="entry name" value="P_Ac_Bu_trans"/>
</dbReference>
<accession>A0ABT2TF92</accession>
<dbReference type="Gene3D" id="3.40.50.10750">
    <property type="entry name" value="Isocitrate/Isopropylmalate dehydrogenase-like"/>
    <property type="match status" value="1"/>
</dbReference>
<gene>
    <name evidence="6" type="ORF">OCV88_00695</name>
</gene>
<evidence type="ECO:0000259" key="5">
    <source>
        <dbReference type="Pfam" id="PF01515"/>
    </source>
</evidence>
<feature type="domain" description="Phosphate acetyl/butaryl transferase" evidence="5">
    <location>
        <begin position="3"/>
        <end position="324"/>
    </location>
</feature>
<comment type="similarity">
    <text evidence="2">Belongs to the phosphate acetyltransferase and butyryltransferase family.</text>
</comment>
<dbReference type="PANTHER" id="PTHR43356">
    <property type="entry name" value="PHOSPHATE ACETYLTRANSFERASE"/>
    <property type="match status" value="1"/>
</dbReference>
<dbReference type="InterPro" id="IPR042112">
    <property type="entry name" value="P_AcTrfase_dom2"/>
</dbReference>